<name>A0A6P6XBG3_COFAR</name>
<dbReference type="CDD" id="cd01647">
    <property type="entry name" value="RT_LTR"/>
    <property type="match status" value="1"/>
</dbReference>
<dbReference type="InterPro" id="IPR021109">
    <property type="entry name" value="Peptidase_aspartic_dom_sf"/>
</dbReference>
<dbReference type="RefSeq" id="XP_027124216.1">
    <property type="nucleotide sequence ID" value="XM_027268415.1"/>
</dbReference>
<dbReference type="PANTHER" id="PTHR35046:SF9">
    <property type="entry name" value="RNA-DIRECTED DNA POLYMERASE"/>
    <property type="match status" value="1"/>
</dbReference>
<gene>
    <name evidence="3" type="primary">LOC113740902</name>
</gene>
<keyword evidence="2" id="KW-1185">Reference proteome</keyword>
<evidence type="ECO:0000313" key="2">
    <source>
        <dbReference type="Proteomes" id="UP001652660"/>
    </source>
</evidence>
<evidence type="ECO:0000313" key="3">
    <source>
        <dbReference type="RefSeq" id="XP_027124216.1"/>
    </source>
</evidence>
<dbReference type="Gene3D" id="2.40.70.10">
    <property type="entry name" value="Acid Proteases"/>
    <property type="match status" value="1"/>
</dbReference>
<accession>A0A6P6XBG3</accession>
<dbReference type="Proteomes" id="UP001652660">
    <property type="component" value="Chromosome 4e"/>
</dbReference>
<dbReference type="Gene3D" id="3.30.70.270">
    <property type="match status" value="1"/>
</dbReference>
<feature type="domain" description="Reverse transcriptase" evidence="1">
    <location>
        <begin position="347"/>
        <end position="517"/>
    </location>
</feature>
<proteinExistence type="predicted"/>
<evidence type="ECO:0000259" key="1">
    <source>
        <dbReference type="PROSITE" id="PS50878"/>
    </source>
</evidence>
<dbReference type="CDD" id="cd00303">
    <property type="entry name" value="retropepsin_like"/>
    <property type="match status" value="1"/>
</dbReference>
<dbReference type="InterPro" id="IPR043128">
    <property type="entry name" value="Rev_trsase/Diguanyl_cyclase"/>
</dbReference>
<dbReference type="InterPro" id="IPR043502">
    <property type="entry name" value="DNA/RNA_pol_sf"/>
</dbReference>
<sequence length="517" mass="59481">MIVLPSGKVVSENKEEYKDMPPLVEEEETKAVVQPPLEESIALGLVARCALAAHVKKEEIQRKNIFYTRCHVNGRVCSLVINPGSCTNVASSLMVETLGLPTREHLRPYRLQWLNNCGDIRASQKVLVSFKVGAYEDEVLCDVVLMQASHILLGRPWQFDRSTSHNGCTNMYTFLHKGRKIILAPLMPKQVYEDQMKIQQECEKVDERKRIEKHERKERKRSVQNEREKAINGTNHEVKKEGKVLLIAKAKDVRKGFLVGRNLFLFYSKEVSANANELDTALPSSFAKLLQEYDDVFPDDVPSGLPPIKGIEHQIDLIPRAPLPNRTAYRSNPEETKEIQRQVVELLGKGWARESLSPYAVPVILVPKKNGSWRMCTNCRAINTITVKYRCPIPRLDDMLDELHGAVIFTKIDIKSRYHQIRIKEGDEWKTAFKTKYGLYEWLVMLLGLTNAPNTFMRLMNHVLREYLGKFVIVYFDDILIYSKSLDEQLQHVKLVLEVLQKERLYANLKKCTFCTD</sequence>
<organism evidence="2 3">
    <name type="scientific">Coffea arabica</name>
    <name type="common">Arabian coffee</name>
    <dbReference type="NCBI Taxonomy" id="13443"/>
    <lineage>
        <taxon>Eukaryota</taxon>
        <taxon>Viridiplantae</taxon>
        <taxon>Streptophyta</taxon>
        <taxon>Embryophyta</taxon>
        <taxon>Tracheophyta</taxon>
        <taxon>Spermatophyta</taxon>
        <taxon>Magnoliopsida</taxon>
        <taxon>eudicotyledons</taxon>
        <taxon>Gunneridae</taxon>
        <taxon>Pentapetalae</taxon>
        <taxon>asterids</taxon>
        <taxon>lamiids</taxon>
        <taxon>Gentianales</taxon>
        <taxon>Rubiaceae</taxon>
        <taxon>Ixoroideae</taxon>
        <taxon>Gardenieae complex</taxon>
        <taxon>Bertiereae - Coffeeae clade</taxon>
        <taxon>Coffeeae</taxon>
        <taxon>Coffea</taxon>
    </lineage>
</organism>
<dbReference type="Pfam" id="PF00078">
    <property type="entry name" value="RVT_1"/>
    <property type="match status" value="1"/>
</dbReference>
<dbReference type="PANTHER" id="PTHR35046">
    <property type="entry name" value="ZINC KNUCKLE (CCHC-TYPE) FAMILY PROTEIN"/>
    <property type="match status" value="1"/>
</dbReference>
<dbReference type="Gene3D" id="3.10.10.10">
    <property type="entry name" value="HIV Type 1 Reverse Transcriptase, subunit A, domain 1"/>
    <property type="match status" value="1"/>
</dbReference>
<protein>
    <recommendedName>
        <fullName evidence="1">Reverse transcriptase domain-containing protein</fullName>
    </recommendedName>
</protein>
<dbReference type="AlphaFoldDB" id="A0A6P6XBG3"/>
<dbReference type="PROSITE" id="PS50878">
    <property type="entry name" value="RT_POL"/>
    <property type="match status" value="1"/>
</dbReference>
<reference evidence="3" key="2">
    <citation type="submission" date="2025-08" db="UniProtKB">
        <authorList>
            <consortium name="RefSeq"/>
        </authorList>
    </citation>
    <scope>IDENTIFICATION</scope>
    <source>
        <tissue evidence="3">Leaves</tissue>
    </source>
</reference>
<dbReference type="GeneID" id="113740902"/>
<reference evidence="2" key="1">
    <citation type="journal article" date="2025" name="Foods">
        <title>Unveiling the Microbial Signatures of Arabica Coffee Cherries: Insights into Ripeness Specific Diversity, Functional Traits, and Implications for Quality and Safety.</title>
        <authorList>
            <consortium name="RefSeq"/>
            <person name="Tenea G.N."/>
            <person name="Cifuentes V."/>
            <person name="Reyes P."/>
            <person name="Cevallos-Vallejos M."/>
        </authorList>
    </citation>
    <scope>NUCLEOTIDE SEQUENCE [LARGE SCALE GENOMIC DNA]</scope>
</reference>
<dbReference type="SUPFAM" id="SSF56672">
    <property type="entry name" value="DNA/RNA polymerases"/>
    <property type="match status" value="1"/>
</dbReference>
<dbReference type="OrthoDB" id="1747743at2759"/>
<dbReference type="InterPro" id="IPR000477">
    <property type="entry name" value="RT_dom"/>
</dbReference>